<evidence type="ECO:0000259" key="5">
    <source>
        <dbReference type="Pfam" id="PF04991"/>
    </source>
</evidence>
<name>A0AAD5Y2N8_9FUNG</name>
<organism evidence="6 7">
    <name type="scientific">Clydaea vesicula</name>
    <dbReference type="NCBI Taxonomy" id="447962"/>
    <lineage>
        <taxon>Eukaryota</taxon>
        <taxon>Fungi</taxon>
        <taxon>Fungi incertae sedis</taxon>
        <taxon>Chytridiomycota</taxon>
        <taxon>Chytridiomycota incertae sedis</taxon>
        <taxon>Chytridiomycetes</taxon>
        <taxon>Lobulomycetales</taxon>
        <taxon>Lobulomycetaceae</taxon>
        <taxon>Clydaea</taxon>
    </lineage>
</organism>
<protein>
    <recommendedName>
        <fullName evidence="5">LicD/FKTN/FKRP nucleotidyltransferase domain-containing protein</fullName>
    </recommendedName>
</protein>
<evidence type="ECO:0000256" key="1">
    <source>
        <dbReference type="ARBA" id="ARBA00004167"/>
    </source>
</evidence>
<feature type="domain" description="LicD/FKTN/FKRP nucleotidyltransferase" evidence="5">
    <location>
        <begin position="146"/>
        <end position="247"/>
    </location>
</feature>
<dbReference type="InterPro" id="IPR009644">
    <property type="entry name" value="FKTN/MNN4/W02B3.4-1"/>
</dbReference>
<dbReference type="EMBL" id="JADGJW010000077">
    <property type="protein sequence ID" value="KAJ3224900.1"/>
    <property type="molecule type" value="Genomic_DNA"/>
</dbReference>
<gene>
    <name evidence="6" type="ORF">HK099_007694</name>
</gene>
<dbReference type="Proteomes" id="UP001211065">
    <property type="component" value="Unassembled WGS sequence"/>
</dbReference>
<evidence type="ECO:0000313" key="7">
    <source>
        <dbReference type="Proteomes" id="UP001211065"/>
    </source>
</evidence>
<dbReference type="PANTHER" id="PTHR15407">
    <property type="entry name" value="FUKUTIN-RELATED"/>
    <property type="match status" value="1"/>
</dbReference>
<keyword evidence="3" id="KW-1133">Transmembrane helix</keyword>
<dbReference type="Pfam" id="PF04991">
    <property type="entry name" value="LicD"/>
    <property type="match status" value="1"/>
</dbReference>
<proteinExistence type="predicted"/>
<dbReference type="PANTHER" id="PTHR15407:SF28">
    <property type="entry name" value="RIBITOL-5-PHOSPHATE TRANSFERASE FKTN"/>
    <property type="match status" value="1"/>
</dbReference>
<comment type="subcellular location">
    <subcellularLocation>
        <location evidence="1">Membrane</location>
        <topology evidence="1">Single-pass membrane protein</topology>
    </subcellularLocation>
</comment>
<accession>A0AAD5Y2N8</accession>
<dbReference type="AlphaFoldDB" id="A0AAD5Y2N8"/>
<dbReference type="GO" id="GO:0009100">
    <property type="term" value="P:glycoprotein metabolic process"/>
    <property type="evidence" value="ECO:0007669"/>
    <property type="project" value="UniProtKB-ARBA"/>
</dbReference>
<evidence type="ECO:0000256" key="4">
    <source>
        <dbReference type="ARBA" id="ARBA00023136"/>
    </source>
</evidence>
<keyword evidence="7" id="KW-1185">Reference proteome</keyword>
<evidence type="ECO:0000256" key="2">
    <source>
        <dbReference type="ARBA" id="ARBA00022692"/>
    </source>
</evidence>
<evidence type="ECO:0000256" key="3">
    <source>
        <dbReference type="ARBA" id="ARBA00022989"/>
    </source>
</evidence>
<keyword evidence="2" id="KW-0812">Transmembrane</keyword>
<sequence>MLTIGISKKPKNSSENLDPLLHSNKQIQLSKTNLPRSPVILQPPTNLGRRRTSFHNHWKKKETWPPLKYNEQQSRIEALNTGLSQSVTVESLIHEEYDVIESPKYFKEAKYHGHYDEKFFRSTLTDTIKAATLLEILQGFSEFSTTNNILFWISHGTLLGWYWNQKILPWDEDIDLQVPYQHLKMLVSFNQTYFNSSITKKSYWIDVNPFGKYRFHQKQNVIDARFIDVETGLYIDITALSKSSNSTTLSCKSPHQYAYEDIFPVQETVMEKEIKVWRPNNVLQVLKNEYGEVSMVRNRYFTYEFVNNVWRKISAPLWNSQRKLNKFQKFDI</sequence>
<dbReference type="GO" id="GO:0016020">
    <property type="term" value="C:membrane"/>
    <property type="evidence" value="ECO:0007669"/>
    <property type="project" value="UniProtKB-SubCell"/>
</dbReference>
<dbReference type="InterPro" id="IPR007074">
    <property type="entry name" value="LicD/FKTN/FKRP_NTP_transf"/>
</dbReference>
<evidence type="ECO:0000313" key="6">
    <source>
        <dbReference type="EMBL" id="KAJ3224900.1"/>
    </source>
</evidence>
<keyword evidence="4" id="KW-0472">Membrane</keyword>
<reference evidence="6" key="1">
    <citation type="submission" date="2020-05" db="EMBL/GenBank/DDBJ databases">
        <title>Phylogenomic resolution of chytrid fungi.</title>
        <authorList>
            <person name="Stajich J.E."/>
            <person name="Amses K."/>
            <person name="Simmons R."/>
            <person name="Seto K."/>
            <person name="Myers J."/>
            <person name="Bonds A."/>
            <person name="Quandt C.A."/>
            <person name="Barry K."/>
            <person name="Liu P."/>
            <person name="Grigoriev I."/>
            <person name="Longcore J.E."/>
            <person name="James T.Y."/>
        </authorList>
    </citation>
    <scope>NUCLEOTIDE SEQUENCE</scope>
    <source>
        <strain evidence="6">JEL0476</strain>
    </source>
</reference>
<comment type="caution">
    <text evidence="6">The sequence shown here is derived from an EMBL/GenBank/DDBJ whole genome shotgun (WGS) entry which is preliminary data.</text>
</comment>